<dbReference type="PATRIC" id="fig|224013.5.peg.1263"/>
<gene>
    <name evidence="1" type="ORF">ACX27_05230</name>
</gene>
<reference evidence="1 2" key="2">
    <citation type="journal article" date="2016" name="Genome Announc.">
        <title>Draft Genome Sequence of the N2-Fixing Cyanobacterium Nostoc piscinale CENA21, Isolated from the Brazilian Amazon Floodplain.</title>
        <authorList>
            <person name="Leao T."/>
            <person name="Guimaraes P.I."/>
            <person name="de Melo A.G."/>
            <person name="Ramos R.T."/>
            <person name="Leao P.N."/>
            <person name="Silva A."/>
            <person name="Fiore M.F."/>
            <person name="Schneider M.P."/>
        </authorList>
    </citation>
    <scope>NUCLEOTIDE SEQUENCE [LARGE SCALE GENOMIC DNA]</scope>
    <source>
        <strain evidence="1 2">CENA21</strain>
    </source>
</reference>
<keyword evidence="2" id="KW-1185">Reference proteome</keyword>
<evidence type="ECO:0000313" key="1">
    <source>
        <dbReference type="EMBL" id="ALF52387.1"/>
    </source>
</evidence>
<reference evidence="2" key="1">
    <citation type="submission" date="2015-07" db="EMBL/GenBank/DDBJ databases">
        <title>Genome Of Nitrogen-Fixing Cyanobacterium Nostoc piscinale CENA21 From Solimoes/Amazon River Floodplain Sediments And Comparative Genomics To Uncover Biosynthetic Natural Products Potential.</title>
        <authorList>
            <person name="Leao T.F."/>
            <person name="Leao P.N."/>
            <person name="Guimaraes P.I."/>
            <person name="de Melo A.G.C."/>
            <person name="Ramos R.T.J."/>
            <person name="Silva A."/>
            <person name="Fiore M.F."/>
            <person name="Schneider M.P.C."/>
        </authorList>
    </citation>
    <scope>NUCLEOTIDE SEQUENCE [LARGE SCALE GENOMIC DNA]</scope>
    <source>
        <strain evidence="2">CENA21</strain>
    </source>
</reference>
<protein>
    <submittedName>
        <fullName evidence="1">Uncharacterized protein</fullName>
    </submittedName>
</protein>
<dbReference type="Proteomes" id="UP000062645">
    <property type="component" value="Chromosome"/>
</dbReference>
<name>A0A0M3V4R3_9NOSO</name>
<sequence>MGGTDEFFFSIRMAISLKWIILISLENSGLFSVNRNRKHKSPRLKTAWGIRVECGLIAIVDIAVAR</sequence>
<proteinExistence type="predicted"/>
<dbReference type="AlphaFoldDB" id="A0A0M3V4R3"/>
<organism evidence="1 2">
    <name type="scientific">Nostoc piscinale CENA21</name>
    <dbReference type="NCBI Taxonomy" id="224013"/>
    <lineage>
        <taxon>Bacteria</taxon>
        <taxon>Bacillati</taxon>
        <taxon>Cyanobacteriota</taxon>
        <taxon>Cyanophyceae</taxon>
        <taxon>Nostocales</taxon>
        <taxon>Nostocaceae</taxon>
        <taxon>Nostoc</taxon>
    </lineage>
</organism>
<evidence type="ECO:0000313" key="2">
    <source>
        <dbReference type="Proteomes" id="UP000062645"/>
    </source>
</evidence>
<dbReference type="EMBL" id="CP012036">
    <property type="protein sequence ID" value="ALF52387.1"/>
    <property type="molecule type" value="Genomic_DNA"/>
</dbReference>
<dbReference type="KEGG" id="npz:ACX27_05230"/>
<accession>A0A0M3V4R3</accession>